<dbReference type="Proteomes" id="UP000198856">
    <property type="component" value="Unassembled WGS sequence"/>
</dbReference>
<feature type="active site" description="Proton donor/acceptor" evidence="6">
    <location>
        <position position="173"/>
    </location>
</feature>
<dbReference type="InterPro" id="IPR011343">
    <property type="entry name" value="DeoC"/>
</dbReference>
<organism evidence="7 8">
    <name type="scientific">Halovenus aranensis</name>
    <dbReference type="NCBI Taxonomy" id="890420"/>
    <lineage>
        <taxon>Archaea</taxon>
        <taxon>Methanobacteriati</taxon>
        <taxon>Methanobacteriota</taxon>
        <taxon>Stenosarchaea group</taxon>
        <taxon>Halobacteria</taxon>
        <taxon>Halobacteriales</taxon>
        <taxon>Haloarculaceae</taxon>
        <taxon>Halovenus</taxon>
    </lineage>
</organism>
<dbReference type="GO" id="GO:0004139">
    <property type="term" value="F:deoxyribose-phosphate aldolase activity"/>
    <property type="evidence" value="ECO:0007669"/>
    <property type="project" value="UniProtKB-UniRule"/>
</dbReference>
<comment type="pathway">
    <text evidence="6">Carbohydrate degradation; 2-deoxy-D-ribose 1-phosphate degradation; D-glyceraldehyde 3-phosphate and acetaldehyde from 2-deoxy-alpha-D-ribose 1-phosphate: step 2/2.</text>
</comment>
<dbReference type="EMBL" id="FNFC01000008">
    <property type="protein sequence ID" value="SDJ74548.1"/>
    <property type="molecule type" value="Genomic_DNA"/>
</dbReference>
<dbReference type="CDD" id="cd00959">
    <property type="entry name" value="DeoC"/>
    <property type="match status" value="1"/>
</dbReference>
<dbReference type="UniPathway" id="UPA00002">
    <property type="reaction ID" value="UER00468"/>
</dbReference>
<dbReference type="FunFam" id="3.20.20.70:FF:000044">
    <property type="entry name" value="Deoxyribose-phosphate aldolase"/>
    <property type="match status" value="1"/>
</dbReference>
<dbReference type="PANTHER" id="PTHR10889">
    <property type="entry name" value="DEOXYRIBOSE-PHOSPHATE ALDOLASE"/>
    <property type="match status" value="1"/>
</dbReference>
<dbReference type="GO" id="GO:0009264">
    <property type="term" value="P:deoxyribonucleotide catabolic process"/>
    <property type="evidence" value="ECO:0007669"/>
    <property type="project" value="UniProtKB-UniRule"/>
</dbReference>
<dbReference type="NCBIfam" id="TIGR00126">
    <property type="entry name" value="deoC"/>
    <property type="match status" value="1"/>
</dbReference>
<evidence type="ECO:0000313" key="7">
    <source>
        <dbReference type="EMBL" id="SDJ74548.1"/>
    </source>
</evidence>
<reference evidence="7 8" key="1">
    <citation type="submission" date="2016-10" db="EMBL/GenBank/DDBJ databases">
        <authorList>
            <person name="de Groot N.N."/>
        </authorList>
    </citation>
    <scope>NUCLEOTIDE SEQUENCE [LARGE SCALE GENOMIC DNA]</scope>
    <source>
        <strain evidence="7 8">IBRC-M10015</strain>
    </source>
</reference>
<accession>A0A1G8W8E3</accession>
<dbReference type="Pfam" id="PF01791">
    <property type="entry name" value="DeoC"/>
    <property type="match status" value="1"/>
</dbReference>
<evidence type="ECO:0000256" key="1">
    <source>
        <dbReference type="ARBA" id="ARBA00010936"/>
    </source>
</evidence>
<proteinExistence type="inferred from homology"/>
<dbReference type="RefSeq" id="WP_092702438.1">
    <property type="nucleotide sequence ID" value="NZ_FNFC01000008.1"/>
</dbReference>
<evidence type="ECO:0000256" key="2">
    <source>
        <dbReference type="ARBA" id="ARBA00022490"/>
    </source>
</evidence>
<dbReference type="GO" id="GO:0006018">
    <property type="term" value="P:2-deoxyribose 1-phosphate catabolic process"/>
    <property type="evidence" value="ECO:0007669"/>
    <property type="project" value="UniProtKB-UniRule"/>
</dbReference>
<comment type="similarity">
    <text evidence="1 6">Belongs to the DeoC/FbaB aldolase family. DeoC type 1 subfamily.</text>
</comment>
<dbReference type="EC" id="4.1.2.4" evidence="6"/>
<sequence length="210" mass="22447">MEDIPDRIEHTVLGPETTWDDVQTVLDEADEYGMRACIPPCYLEQAVEYAPTVELTTVVGFPHGQHLTETKCEEARHAWKAGAAEIDVVANIGAIKSGDFEDVASELGEVVAAVPLPVKVIVEAPLLTDAELRGASEAAVEADIDYLKTSTGFTDGGATVDDVRLMSEYRPVKASGGVGSWSFAEELFEAGAQRIGASSGTAIVEEYRES</sequence>
<evidence type="ECO:0000256" key="4">
    <source>
        <dbReference type="ARBA" id="ARBA00023270"/>
    </source>
</evidence>
<feature type="active site" description="Proton donor/acceptor" evidence="6">
    <location>
        <position position="87"/>
    </location>
</feature>
<dbReference type="STRING" id="890420.SAMN05216226_108134"/>
<dbReference type="PIRSF" id="PIRSF001357">
    <property type="entry name" value="DeoC"/>
    <property type="match status" value="1"/>
</dbReference>
<evidence type="ECO:0000313" key="8">
    <source>
        <dbReference type="Proteomes" id="UP000198856"/>
    </source>
</evidence>
<feature type="active site" description="Schiff-base intermediate with acetaldehyde" evidence="6">
    <location>
        <position position="148"/>
    </location>
</feature>
<comment type="function">
    <text evidence="6">Catalyzes a reversible aldol reaction between acetaldehyde and D-glyceraldehyde 3-phosphate to generate 2-deoxy-D-ribose 5-phosphate.</text>
</comment>
<dbReference type="InterPro" id="IPR028581">
    <property type="entry name" value="DeoC_typeI"/>
</dbReference>
<evidence type="ECO:0000256" key="3">
    <source>
        <dbReference type="ARBA" id="ARBA00023239"/>
    </source>
</evidence>
<comment type="catalytic activity">
    <reaction evidence="5 6">
        <text>2-deoxy-D-ribose 5-phosphate = D-glyceraldehyde 3-phosphate + acetaldehyde</text>
        <dbReference type="Rhea" id="RHEA:12821"/>
        <dbReference type="ChEBI" id="CHEBI:15343"/>
        <dbReference type="ChEBI" id="CHEBI:59776"/>
        <dbReference type="ChEBI" id="CHEBI:62877"/>
        <dbReference type="EC" id="4.1.2.4"/>
    </reaction>
</comment>
<dbReference type="SUPFAM" id="SSF51569">
    <property type="entry name" value="Aldolase"/>
    <property type="match status" value="1"/>
</dbReference>
<gene>
    <name evidence="6" type="primary">deoC</name>
    <name evidence="7" type="ORF">SAMN05216226_108134</name>
</gene>
<dbReference type="SMART" id="SM01133">
    <property type="entry name" value="DeoC"/>
    <property type="match status" value="1"/>
</dbReference>
<dbReference type="GO" id="GO:0016052">
    <property type="term" value="P:carbohydrate catabolic process"/>
    <property type="evidence" value="ECO:0007669"/>
    <property type="project" value="TreeGrafter"/>
</dbReference>
<keyword evidence="3 6" id="KW-0456">Lyase</keyword>
<evidence type="ECO:0000256" key="6">
    <source>
        <dbReference type="HAMAP-Rule" id="MF_00114"/>
    </source>
</evidence>
<evidence type="ECO:0000256" key="5">
    <source>
        <dbReference type="ARBA" id="ARBA00048791"/>
    </source>
</evidence>
<keyword evidence="2 6" id="KW-0963">Cytoplasm</keyword>
<dbReference type="AlphaFoldDB" id="A0A1G8W8E3"/>
<dbReference type="GO" id="GO:0005737">
    <property type="term" value="C:cytoplasm"/>
    <property type="evidence" value="ECO:0007669"/>
    <property type="project" value="UniProtKB-SubCell"/>
</dbReference>
<comment type="subcellular location">
    <subcellularLocation>
        <location evidence="6">Cytoplasm</location>
    </subcellularLocation>
</comment>
<dbReference type="HAMAP" id="MF_00114">
    <property type="entry name" value="DeoC_type1"/>
    <property type="match status" value="1"/>
</dbReference>
<protein>
    <recommendedName>
        <fullName evidence="6">Deoxyribose-phosphate aldolase</fullName>
        <shortName evidence="6">DERA</shortName>
        <ecNumber evidence="6">4.1.2.4</ecNumber>
    </recommendedName>
    <alternativeName>
        <fullName evidence="6">2-deoxy-D-ribose 5-phosphate aldolase</fullName>
    </alternativeName>
    <alternativeName>
        <fullName evidence="6">Phosphodeoxyriboaldolase</fullName>
        <shortName evidence="6">Deoxyriboaldolase</shortName>
    </alternativeName>
</protein>
<dbReference type="OrthoDB" id="31145at2157"/>
<name>A0A1G8W8E3_9EURY</name>
<keyword evidence="8" id="KW-1185">Reference proteome</keyword>
<keyword evidence="4 6" id="KW-0704">Schiff base</keyword>
<dbReference type="PANTHER" id="PTHR10889:SF1">
    <property type="entry name" value="DEOXYRIBOSE-PHOSPHATE ALDOLASE"/>
    <property type="match status" value="1"/>
</dbReference>
<dbReference type="InterPro" id="IPR002915">
    <property type="entry name" value="DeoC/FbaB/LacD_aldolase"/>
</dbReference>
<dbReference type="Gene3D" id="3.20.20.70">
    <property type="entry name" value="Aldolase class I"/>
    <property type="match status" value="1"/>
</dbReference>
<dbReference type="InterPro" id="IPR013785">
    <property type="entry name" value="Aldolase_TIM"/>
</dbReference>